<keyword evidence="1" id="KW-0175">Coiled coil</keyword>
<keyword evidence="3" id="KW-1185">Reference proteome</keyword>
<dbReference type="AlphaFoldDB" id="A0A8T0W7W4"/>
<dbReference type="EMBL" id="CM029039">
    <property type="protein sequence ID" value="KAG2641966.1"/>
    <property type="molecule type" value="Genomic_DNA"/>
</dbReference>
<evidence type="ECO:0000256" key="1">
    <source>
        <dbReference type="SAM" id="Coils"/>
    </source>
</evidence>
<evidence type="ECO:0000313" key="2">
    <source>
        <dbReference type="EMBL" id="KAG2641966.1"/>
    </source>
</evidence>
<reference evidence="2" key="1">
    <citation type="submission" date="2020-05" db="EMBL/GenBank/DDBJ databases">
        <title>WGS assembly of Panicum virgatum.</title>
        <authorList>
            <person name="Lovell J.T."/>
            <person name="Jenkins J."/>
            <person name="Shu S."/>
            <person name="Juenger T.E."/>
            <person name="Schmutz J."/>
        </authorList>
    </citation>
    <scope>NUCLEOTIDE SEQUENCE</scope>
    <source>
        <strain evidence="2">AP13</strain>
    </source>
</reference>
<feature type="coiled-coil region" evidence="1">
    <location>
        <begin position="223"/>
        <end position="317"/>
    </location>
</feature>
<evidence type="ECO:0000313" key="3">
    <source>
        <dbReference type="Proteomes" id="UP000823388"/>
    </source>
</evidence>
<gene>
    <name evidence="2" type="ORF">PVAP13_2KG222314</name>
</gene>
<accession>A0A8T0W7W4</accession>
<sequence length="342" mass="37513">MTLGVAAATPPTSSEQKIVPLIGRAKLKVCRLPKRPAIASQEISEIPPRRPKEGGDQVAMEMPVSEAPAPTAPVPETPVPVAPAPGYGVEGVVEETSILGTVATNSGLPTTPAEAEVVAPSKQVPKTGTSTTTTELAEAKEFAWSALQDMPAAGEAGLTEELVWTARHVEVAPLLEDLLVDEETSTNMVNMLRHVTDYVEKTTVHSKKKSELLYGYGDTVMRTEALERELAEQKVQMSKLIMKDDGTRTEYRDQMQQLIAEKDRLVASNKGLRQSLQGRQDKERELENKATEISNAYSRLTEQYETMLIDREQLREAFEIKSKMLEDASQDLVTAMKTSGEH</sequence>
<protein>
    <submittedName>
        <fullName evidence="2">Uncharacterized protein</fullName>
    </submittedName>
</protein>
<comment type="caution">
    <text evidence="2">The sequence shown here is derived from an EMBL/GenBank/DDBJ whole genome shotgun (WGS) entry which is preliminary data.</text>
</comment>
<proteinExistence type="predicted"/>
<dbReference type="Proteomes" id="UP000823388">
    <property type="component" value="Chromosome 2K"/>
</dbReference>
<organism evidence="2 3">
    <name type="scientific">Panicum virgatum</name>
    <name type="common">Blackwell switchgrass</name>
    <dbReference type="NCBI Taxonomy" id="38727"/>
    <lineage>
        <taxon>Eukaryota</taxon>
        <taxon>Viridiplantae</taxon>
        <taxon>Streptophyta</taxon>
        <taxon>Embryophyta</taxon>
        <taxon>Tracheophyta</taxon>
        <taxon>Spermatophyta</taxon>
        <taxon>Magnoliopsida</taxon>
        <taxon>Liliopsida</taxon>
        <taxon>Poales</taxon>
        <taxon>Poaceae</taxon>
        <taxon>PACMAD clade</taxon>
        <taxon>Panicoideae</taxon>
        <taxon>Panicodae</taxon>
        <taxon>Paniceae</taxon>
        <taxon>Panicinae</taxon>
        <taxon>Panicum</taxon>
        <taxon>Panicum sect. Hiantes</taxon>
    </lineage>
</organism>
<name>A0A8T0W7W4_PANVG</name>